<dbReference type="PROSITE" id="PS50123">
    <property type="entry name" value="CHER"/>
    <property type="match status" value="1"/>
</dbReference>
<keyword evidence="9" id="KW-1185">Reference proteome</keyword>
<keyword evidence="3 5" id="KW-0808">Transferase</keyword>
<evidence type="ECO:0000256" key="6">
    <source>
        <dbReference type="SAM" id="MobiDB-lite"/>
    </source>
</evidence>
<comment type="catalytic activity">
    <reaction evidence="1 5">
        <text>L-glutamyl-[protein] + S-adenosyl-L-methionine = [protein]-L-glutamate 5-O-methyl ester + S-adenosyl-L-homocysteine</text>
        <dbReference type="Rhea" id="RHEA:24452"/>
        <dbReference type="Rhea" id="RHEA-COMP:10208"/>
        <dbReference type="Rhea" id="RHEA-COMP:10311"/>
        <dbReference type="ChEBI" id="CHEBI:29973"/>
        <dbReference type="ChEBI" id="CHEBI:57856"/>
        <dbReference type="ChEBI" id="CHEBI:59789"/>
        <dbReference type="ChEBI" id="CHEBI:82795"/>
        <dbReference type="EC" id="2.1.1.80"/>
    </reaction>
</comment>
<dbReference type="Pfam" id="PF01739">
    <property type="entry name" value="CheR"/>
    <property type="match status" value="1"/>
</dbReference>
<dbReference type="InterPro" id="IPR000780">
    <property type="entry name" value="CheR_MeTrfase"/>
</dbReference>
<dbReference type="SUPFAM" id="SSF47757">
    <property type="entry name" value="Chemotaxis receptor methyltransferase CheR, N-terminal domain"/>
    <property type="match status" value="1"/>
</dbReference>
<dbReference type="InterPro" id="IPR036804">
    <property type="entry name" value="CheR_N_sf"/>
</dbReference>
<accession>A0ABS5I214</accession>
<sequence length="319" mass="36373">MSMADFSAIRQLAYEHTGIVLTERKHHMVYARLSRRIRALKLASFAQYVALLNTQTANIATTNQNLVTDSSDNNNNAVKHHRFETSELPAFINALTTNLTYFFREPHHFDYLKNIISPQWLTRKNKRLRIWSAGCSSGEEAYSIAMTLAMPFAHPPWDLKILATDVDSNVLNTAQQGRYHNDNRGVIPTDFVSKYVHSQADEYFTFTPEISQLVHVKPLNLLSSWPMKGPFDVIFCRNVFIYFDNDTKRQILAQFHQLLAPDGYLIIGHSETLIQLSEHFTFIGQTIYQPRSTAAPATSAANPMPSTSNDTLLRKPEHD</sequence>
<name>A0ABS5I214_9GAMM</name>
<evidence type="ECO:0000313" key="8">
    <source>
        <dbReference type="EMBL" id="MBR9728067.1"/>
    </source>
</evidence>
<protein>
    <recommendedName>
        <fullName evidence="5">Chemotaxis protein methyltransferase</fullName>
        <ecNumber evidence="5">2.1.1.80</ecNumber>
    </recommendedName>
</protein>
<gene>
    <name evidence="8" type="ORF">G3R48_08735</name>
</gene>
<evidence type="ECO:0000256" key="4">
    <source>
        <dbReference type="ARBA" id="ARBA00022691"/>
    </source>
</evidence>
<feature type="region of interest" description="Disordered" evidence="6">
    <location>
        <begin position="294"/>
        <end position="319"/>
    </location>
</feature>
<keyword evidence="4 5" id="KW-0949">S-adenosyl-L-methionine</keyword>
<dbReference type="InterPro" id="IPR022641">
    <property type="entry name" value="CheR_N"/>
</dbReference>
<dbReference type="PRINTS" id="PR00996">
    <property type="entry name" value="CHERMTFRASE"/>
</dbReference>
<comment type="function">
    <text evidence="5">Methylation of the membrane-bound methyl-accepting chemotaxis proteins (MCP) to form gamma-glutamyl methyl ester residues in MCP.</text>
</comment>
<dbReference type="SMART" id="SM00138">
    <property type="entry name" value="MeTrc"/>
    <property type="match status" value="1"/>
</dbReference>
<reference evidence="8 9" key="1">
    <citation type="submission" date="2020-02" db="EMBL/GenBank/DDBJ databases">
        <title>Shewanella WXL01 sp. nov., a marine bacterium isolated from green algae in Luhuitou Fringing Reef (Northern South China Sea).</title>
        <authorList>
            <person name="Wang X."/>
        </authorList>
    </citation>
    <scope>NUCLEOTIDE SEQUENCE [LARGE SCALE GENOMIC DNA]</scope>
    <source>
        <strain evidence="8 9">MCCC 1A01895</strain>
    </source>
</reference>
<evidence type="ECO:0000256" key="1">
    <source>
        <dbReference type="ARBA" id="ARBA00001541"/>
    </source>
</evidence>
<dbReference type="CDD" id="cd02440">
    <property type="entry name" value="AdoMet_MTases"/>
    <property type="match status" value="1"/>
</dbReference>
<evidence type="ECO:0000259" key="7">
    <source>
        <dbReference type="PROSITE" id="PS50123"/>
    </source>
</evidence>
<dbReference type="InterPro" id="IPR026024">
    <property type="entry name" value="Chemotaxis_MeTrfase_CheR"/>
</dbReference>
<proteinExistence type="predicted"/>
<evidence type="ECO:0000256" key="2">
    <source>
        <dbReference type="ARBA" id="ARBA00022603"/>
    </source>
</evidence>
<dbReference type="Proteomes" id="UP000811844">
    <property type="component" value="Unassembled WGS sequence"/>
</dbReference>
<dbReference type="EC" id="2.1.1.80" evidence="5"/>
<dbReference type="Pfam" id="PF03705">
    <property type="entry name" value="CheR_N"/>
    <property type="match status" value="1"/>
</dbReference>
<organism evidence="8 9">
    <name type="scientific">Shewanella intestini</name>
    <dbReference type="NCBI Taxonomy" id="2017544"/>
    <lineage>
        <taxon>Bacteria</taxon>
        <taxon>Pseudomonadati</taxon>
        <taxon>Pseudomonadota</taxon>
        <taxon>Gammaproteobacteria</taxon>
        <taxon>Alteromonadales</taxon>
        <taxon>Shewanellaceae</taxon>
        <taxon>Shewanella</taxon>
    </lineage>
</organism>
<feature type="compositionally biased region" description="Low complexity" evidence="6">
    <location>
        <begin position="294"/>
        <end position="308"/>
    </location>
</feature>
<evidence type="ECO:0000256" key="5">
    <source>
        <dbReference type="PIRNR" id="PIRNR000410"/>
    </source>
</evidence>
<dbReference type="SUPFAM" id="SSF53335">
    <property type="entry name" value="S-adenosyl-L-methionine-dependent methyltransferases"/>
    <property type="match status" value="1"/>
</dbReference>
<dbReference type="Gene3D" id="1.10.155.10">
    <property type="entry name" value="Chemotaxis receptor methyltransferase CheR, N-terminal domain"/>
    <property type="match status" value="1"/>
</dbReference>
<dbReference type="PIRSF" id="PIRSF000410">
    <property type="entry name" value="CheR"/>
    <property type="match status" value="1"/>
</dbReference>
<dbReference type="Gene3D" id="3.40.50.150">
    <property type="entry name" value="Vaccinia Virus protein VP39"/>
    <property type="match status" value="1"/>
</dbReference>
<evidence type="ECO:0000256" key="3">
    <source>
        <dbReference type="ARBA" id="ARBA00022679"/>
    </source>
</evidence>
<dbReference type="PANTHER" id="PTHR24422:SF19">
    <property type="entry name" value="CHEMOTAXIS PROTEIN METHYLTRANSFERASE"/>
    <property type="match status" value="1"/>
</dbReference>
<keyword evidence="2 5" id="KW-0489">Methyltransferase</keyword>
<evidence type="ECO:0000313" key="9">
    <source>
        <dbReference type="Proteomes" id="UP000811844"/>
    </source>
</evidence>
<dbReference type="EMBL" id="JAAIKR010000007">
    <property type="protein sequence ID" value="MBR9728067.1"/>
    <property type="molecule type" value="Genomic_DNA"/>
</dbReference>
<dbReference type="PANTHER" id="PTHR24422">
    <property type="entry name" value="CHEMOTAXIS PROTEIN METHYLTRANSFERASE"/>
    <property type="match status" value="1"/>
</dbReference>
<dbReference type="InterPro" id="IPR022642">
    <property type="entry name" value="CheR_C"/>
</dbReference>
<feature type="domain" description="CheR-type methyltransferase" evidence="7">
    <location>
        <begin position="1"/>
        <end position="293"/>
    </location>
</feature>
<dbReference type="InterPro" id="IPR029063">
    <property type="entry name" value="SAM-dependent_MTases_sf"/>
</dbReference>
<dbReference type="InterPro" id="IPR050903">
    <property type="entry name" value="Bact_Chemotaxis_MeTrfase"/>
</dbReference>
<comment type="caution">
    <text evidence="8">The sequence shown here is derived from an EMBL/GenBank/DDBJ whole genome shotgun (WGS) entry which is preliminary data.</text>
</comment>